<comment type="caution">
    <text evidence="2">The sequence shown here is derived from an EMBL/GenBank/DDBJ whole genome shotgun (WGS) entry which is preliminary data.</text>
</comment>
<dbReference type="CDD" id="cd04869">
    <property type="entry name" value="ACT_GcvR_2"/>
    <property type="match status" value="1"/>
</dbReference>
<organism evidence="2 3">
    <name type="scientific">Roseibium aquae</name>
    <dbReference type="NCBI Taxonomy" id="1323746"/>
    <lineage>
        <taxon>Bacteria</taxon>
        <taxon>Pseudomonadati</taxon>
        <taxon>Pseudomonadota</taxon>
        <taxon>Alphaproteobacteria</taxon>
        <taxon>Hyphomicrobiales</taxon>
        <taxon>Stappiaceae</taxon>
        <taxon>Roseibium</taxon>
    </lineage>
</organism>
<dbReference type="InterPro" id="IPR050990">
    <property type="entry name" value="UPF0237/GcvR_regulator"/>
</dbReference>
<dbReference type="PANTHER" id="PTHR34875">
    <property type="entry name" value="UPF0237 PROTEIN MJ1558"/>
    <property type="match status" value="1"/>
</dbReference>
<dbReference type="Proteomes" id="UP000605148">
    <property type="component" value="Unassembled WGS sequence"/>
</dbReference>
<evidence type="ECO:0000259" key="1">
    <source>
        <dbReference type="PROSITE" id="PS51671"/>
    </source>
</evidence>
<accession>A0A916TJU8</accession>
<dbReference type="InterPro" id="IPR002912">
    <property type="entry name" value="ACT_dom"/>
</dbReference>
<dbReference type="PIRSF" id="PIRSF028103">
    <property type="entry name" value="GcvR"/>
    <property type="match status" value="1"/>
</dbReference>
<dbReference type="EMBL" id="BMFA01000005">
    <property type="protein sequence ID" value="GGB48243.1"/>
    <property type="molecule type" value="Genomic_DNA"/>
</dbReference>
<dbReference type="PROSITE" id="PS51671">
    <property type="entry name" value="ACT"/>
    <property type="match status" value="2"/>
</dbReference>
<reference evidence="2" key="1">
    <citation type="journal article" date="2014" name="Int. J. Syst. Evol. Microbiol.">
        <title>Complete genome sequence of Corynebacterium casei LMG S-19264T (=DSM 44701T), isolated from a smear-ripened cheese.</title>
        <authorList>
            <consortium name="US DOE Joint Genome Institute (JGI-PGF)"/>
            <person name="Walter F."/>
            <person name="Albersmeier A."/>
            <person name="Kalinowski J."/>
            <person name="Ruckert C."/>
        </authorList>
    </citation>
    <scope>NUCLEOTIDE SEQUENCE</scope>
    <source>
        <strain evidence="2">CGMCC 1.12426</strain>
    </source>
</reference>
<dbReference type="GO" id="GO:0006355">
    <property type="term" value="P:regulation of DNA-templated transcription"/>
    <property type="evidence" value="ECO:0007669"/>
    <property type="project" value="InterPro"/>
</dbReference>
<dbReference type="SUPFAM" id="SSF55021">
    <property type="entry name" value="ACT-like"/>
    <property type="match status" value="2"/>
</dbReference>
<feature type="domain" description="ACT" evidence="1">
    <location>
        <begin position="8"/>
        <end position="83"/>
    </location>
</feature>
<dbReference type="InterPro" id="IPR016867">
    <property type="entry name" value="GcvR"/>
</dbReference>
<dbReference type="InterPro" id="IPR045865">
    <property type="entry name" value="ACT-like_dom_sf"/>
</dbReference>
<name>A0A916TJU8_9HYPH</name>
<dbReference type="PANTHER" id="PTHR34875:SF6">
    <property type="entry name" value="UPF0237 PROTEIN MJ1558"/>
    <property type="match status" value="1"/>
</dbReference>
<dbReference type="AlphaFoldDB" id="A0A916TJU8"/>
<dbReference type="Pfam" id="PF01842">
    <property type="entry name" value="ACT"/>
    <property type="match status" value="1"/>
</dbReference>
<reference evidence="2" key="2">
    <citation type="submission" date="2020-09" db="EMBL/GenBank/DDBJ databases">
        <authorList>
            <person name="Sun Q."/>
            <person name="Zhou Y."/>
        </authorList>
    </citation>
    <scope>NUCLEOTIDE SEQUENCE</scope>
    <source>
        <strain evidence="2">CGMCC 1.12426</strain>
    </source>
</reference>
<evidence type="ECO:0000313" key="2">
    <source>
        <dbReference type="EMBL" id="GGB48243.1"/>
    </source>
</evidence>
<dbReference type="Gene3D" id="3.30.70.260">
    <property type="match status" value="2"/>
</dbReference>
<feature type="domain" description="ACT" evidence="1">
    <location>
        <begin position="94"/>
        <end position="174"/>
    </location>
</feature>
<gene>
    <name evidence="2" type="ORF">GCM10011316_20500</name>
</gene>
<protein>
    <recommendedName>
        <fullName evidence="1">ACT domain-containing protein</fullName>
    </recommendedName>
</protein>
<sequence length="174" mass="18229">MMGEHHLVFTVIATDRPGLVERLADAIAESGGNWVDSSMSRLGGEFAGIVSIEIPAGRLGDLHQHFDRLIADGIAITLRSEPQAAEEVAGISASLEVVCQDHPGILRDVTQVLTGLGISIETLETSVAAGSMQGERLFTARAELRLPEGVTAAAVSAALEETAGDLMADIKITD</sequence>
<keyword evidence="3" id="KW-1185">Reference proteome</keyword>
<dbReference type="Pfam" id="PF13740">
    <property type="entry name" value="ACT_6"/>
    <property type="match status" value="1"/>
</dbReference>
<evidence type="ECO:0000313" key="3">
    <source>
        <dbReference type="Proteomes" id="UP000605148"/>
    </source>
</evidence>
<proteinExistence type="predicted"/>
<dbReference type="RefSeq" id="WP_208998402.1">
    <property type="nucleotide sequence ID" value="NZ_BMFA01000005.1"/>
</dbReference>